<comment type="caution">
    <text evidence="1">The sequence shown here is derived from an EMBL/GenBank/DDBJ whole genome shotgun (WGS) entry which is preliminary data.</text>
</comment>
<proteinExistence type="predicted"/>
<sequence>MANDDEERMVVQDENEQGVAGLAQRAAQMLHNLPFLNFPAVEQNENPNDLDHLDRDFHALVHNANALLAEQLAVLESS</sequence>
<dbReference type="Proteomes" id="UP000004810">
    <property type="component" value="Unassembled WGS sequence"/>
</dbReference>
<evidence type="ECO:0000313" key="1">
    <source>
        <dbReference type="EMBL" id="EJW72262.1"/>
    </source>
</evidence>
<gene>
    <name evidence="1" type="ORF">WUBG_16835</name>
</gene>
<evidence type="ECO:0000313" key="2">
    <source>
        <dbReference type="Proteomes" id="UP000004810"/>
    </source>
</evidence>
<accession>J9E5L0</accession>
<reference evidence="2" key="1">
    <citation type="submission" date="2012-08" db="EMBL/GenBank/DDBJ databases">
        <title>The Genome Sequence of Wuchereria bancrofti.</title>
        <authorList>
            <person name="Nutman T.B."/>
            <person name="Fink D.L."/>
            <person name="Russ C."/>
            <person name="Young S."/>
            <person name="Zeng Q."/>
            <person name="Koehrsen M."/>
            <person name="Alvarado L."/>
            <person name="Berlin A."/>
            <person name="Chapman S.B."/>
            <person name="Chen Z."/>
            <person name="Freedman E."/>
            <person name="Gellesch M."/>
            <person name="Goldberg J."/>
            <person name="Griggs A."/>
            <person name="Gujja S."/>
            <person name="Heilman E.R."/>
            <person name="Heiman D."/>
            <person name="Hepburn T."/>
            <person name="Howarth C."/>
            <person name="Jen D."/>
            <person name="Larson L."/>
            <person name="Lewis B."/>
            <person name="Mehta T."/>
            <person name="Park D."/>
            <person name="Pearson M."/>
            <person name="Roberts A."/>
            <person name="Saif S."/>
            <person name="Shea T."/>
            <person name="Shenoy N."/>
            <person name="Sisk P."/>
            <person name="Stolte C."/>
            <person name="Sykes S."/>
            <person name="Walk T."/>
            <person name="White J."/>
            <person name="Yandava C."/>
            <person name="Haas B."/>
            <person name="Henn M.R."/>
            <person name="Nusbaum C."/>
            <person name="Birren B."/>
        </authorList>
    </citation>
    <scope>NUCLEOTIDE SEQUENCE [LARGE SCALE GENOMIC DNA]</scope>
    <source>
        <strain evidence="2">NA</strain>
    </source>
</reference>
<dbReference type="AlphaFoldDB" id="J9E5L0"/>
<dbReference type="EMBL" id="ADBV01016557">
    <property type="protein sequence ID" value="EJW72262.1"/>
    <property type="molecule type" value="Genomic_DNA"/>
</dbReference>
<feature type="non-terminal residue" evidence="1">
    <location>
        <position position="78"/>
    </location>
</feature>
<organism evidence="1 2">
    <name type="scientific">Wuchereria bancrofti</name>
    <dbReference type="NCBI Taxonomy" id="6293"/>
    <lineage>
        <taxon>Eukaryota</taxon>
        <taxon>Metazoa</taxon>
        <taxon>Ecdysozoa</taxon>
        <taxon>Nematoda</taxon>
        <taxon>Chromadorea</taxon>
        <taxon>Rhabditida</taxon>
        <taxon>Spirurina</taxon>
        <taxon>Spiruromorpha</taxon>
        <taxon>Filarioidea</taxon>
        <taxon>Onchocercidae</taxon>
        <taxon>Wuchereria</taxon>
    </lineage>
</organism>
<name>J9E5L0_WUCBA</name>
<protein>
    <submittedName>
        <fullName evidence="1">Uncharacterized protein</fullName>
    </submittedName>
</protein>